<dbReference type="EMBL" id="JAOPJF010000038">
    <property type="protein sequence ID" value="KAK1143626.1"/>
    <property type="molecule type" value="Genomic_DNA"/>
</dbReference>
<sequence length="499" mass="55428">MSSSSSSPSSTIHVPLGVLDHFCPPNYTAISWYIPLKDGVTPQEAFAALEDRLRATFKQYPWLSGKIYKQVSTTPGWRPGQLQIRYDSAGLDKPLSQFRFRELKEDEFPMSYEEIQELGFPMDAFPDEEMFWGNYINVPEEDHGAECLKAQANFFPGALLLCGATHHHVCDGTSQFDVWRAWAANCDALQSPNAPKLADPDPLGSDRELIERIWATEGGTEKKKDEMSPVAWTLLDMDHPDGVQRPPATLRFDERMQSGVFYIPPDKFAALHASCVKEAGADARISSNDAMTALIWRGLLKARRQASLNAGQANDTELADVKARLQLTLDGRPDISRTDAMPLVYLGNLVLMNECVLSLQQLTAQDTSIAAVARAIRRVAETATSEAMLDAYALARGMDDLSKLGLRLTPLRESDLILSSLIMFPVEEMRWGGRVFANGGKPDALRPLWDAINTAARLCFPLPRQTGAGTQFVVNLFGDEMELLLQDEEFAQYAIYLCS</sequence>
<comment type="caution">
    <text evidence="1">The sequence shown here is derived from an EMBL/GenBank/DDBJ whole genome shotgun (WGS) entry which is preliminary data.</text>
</comment>
<evidence type="ECO:0000313" key="2">
    <source>
        <dbReference type="Proteomes" id="UP001177260"/>
    </source>
</evidence>
<dbReference type="Proteomes" id="UP001177260">
    <property type="component" value="Unassembled WGS sequence"/>
</dbReference>
<reference evidence="1 2" key="1">
    <citation type="journal article" date="2023" name="ACS Omega">
        <title>Identification of the Neoaspergillic Acid Biosynthesis Gene Cluster by Establishing an In Vitro CRISPR-Ribonucleoprotein Genetic System in Aspergillus melleus.</title>
        <authorList>
            <person name="Yuan B."/>
            <person name="Grau M.F."/>
            <person name="Murata R.M."/>
            <person name="Torok T."/>
            <person name="Venkateswaran K."/>
            <person name="Stajich J.E."/>
            <person name="Wang C.C.C."/>
        </authorList>
    </citation>
    <scope>NUCLEOTIDE SEQUENCE [LARGE SCALE GENOMIC DNA]</scope>
    <source>
        <strain evidence="1 2">IMV 1140</strain>
    </source>
</reference>
<name>A0ACC3B0A1_9EURO</name>
<proteinExistence type="predicted"/>
<keyword evidence="2" id="KW-1185">Reference proteome</keyword>
<gene>
    <name evidence="1" type="ORF">N8T08_006236</name>
</gene>
<evidence type="ECO:0000313" key="1">
    <source>
        <dbReference type="EMBL" id="KAK1143626.1"/>
    </source>
</evidence>
<accession>A0ACC3B0A1</accession>
<organism evidence="1 2">
    <name type="scientific">Aspergillus melleus</name>
    <dbReference type="NCBI Taxonomy" id="138277"/>
    <lineage>
        <taxon>Eukaryota</taxon>
        <taxon>Fungi</taxon>
        <taxon>Dikarya</taxon>
        <taxon>Ascomycota</taxon>
        <taxon>Pezizomycotina</taxon>
        <taxon>Eurotiomycetes</taxon>
        <taxon>Eurotiomycetidae</taxon>
        <taxon>Eurotiales</taxon>
        <taxon>Aspergillaceae</taxon>
        <taxon>Aspergillus</taxon>
        <taxon>Aspergillus subgen. Circumdati</taxon>
    </lineage>
</organism>
<protein>
    <submittedName>
        <fullName evidence="1">Uncharacterized protein</fullName>
    </submittedName>
</protein>